<evidence type="ECO:0000256" key="1">
    <source>
        <dbReference type="SAM" id="SignalP"/>
    </source>
</evidence>
<dbReference type="RefSeq" id="WP_195476130.1">
    <property type="nucleotide sequence ID" value="NZ_JAQCYP010000001.1"/>
</dbReference>
<reference evidence="2 3" key="1">
    <citation type="submission" date="2023-01" db="EMBL/GenBank/DDBJ databases">
        <title>Exploring GABA producing Bacteroides strains toward improving mental health.</title>
        <authorList>
            <person name="Yousuf B."/>
            <person name="Bouhlel N.E."/>
            <person name="Mottawea W."/>
            <person name="Hammami R."/>
        </authorList>
    </citation>
    <scope>NUCLEOTIDE SEQUENCE [LARGE SCALE GENOMIC DNA]</scope>
    <source>
        <strain evidence="2 3">UO.H1054</strain>
    </source>
</reference>
<dbReference type="EMBL" id="JAQPYS010000033">
    <property type="protein sequence ID" value="MDC7135656.1"/>
    <property type="molecule type" value="Genomic_DNA"/>
</dbReference>
<evidence type="ECO:0000313" key="2">
    <source>
        <dbReference type="EMBL" id="MDC7135656.1"/>
    </source>
</evidence>
<gene>
    <name evidence="2" type="ORF">PQG98_04750</name>
</gene>
<keyword evidence="1" id="KW-0732">Signal</keyword>
<evidence type="ECO:0000313" key="3">
    <source>
        <dbReference type="Proteomes" id="UP001215398"/>
    </source>
</evidence>
<dbReference type="InterPro" id="IPR043750">
    <property type="entry name" value="DUF5695"/>
</dbReference>
<feature type="chain" id="PRO_5046901815" evidence="1">
    <location>
        <begin position="30"/>
        <end position="697"/>
    </location>
</feature>
<protein>
    <submittedName>
        <fullName evidence="2">DUF5695 domain-containing protein</fullName>
    </submittedName>
</protein>
<dbReference type="Pfam" id="PF18951">
    <property type="entry name" value="DUF5695"/>
    <property type="match status" value="1"/>
</dbReference>
<keyword evidence="3" id="KW-1185">Reference proteome</keyword>
<dbReference type="Proteomes" id="UP001215398">
    <property type="component" value="Unassembled WGS sequence"/>
</dbReference>
<name>A0ABT5H4Z0_9BACE</name>
<organism evidence="2 3">
    <name type="scientific">Bacteroides zhangwenhongii</name>
    <dbReference type="NCBI Taxonomy" id="2650157"/>
    <lineage>
        <taxon>Bacteria</taxon>
        <taxon>Pseudomonadati</taxon>
        <taxon>Bacteroidota</taxon>
        <taxon>Bacteroidia</taxon>
        <taxon>Bacteroidales</taxon>
        <taxon>Bacteroidaceae</taxon>
        <taxon>Bacteroides</taxon>
    </lineage>
</organism>
<dbReference type="InterPro" id="IPR008928">
    <property type="entry name" value="6-hairpin_glycosidase_sf"/>
</dbReference>
<dbReference type="SUPFAM" id="SSF48208">
    <property type="entry name" value="Six-hairpin glycosidases"/>
    <property type="match status" value="1"/>
</dbReference>
<proteinExistence type="predicted"/>
<sequence length="697" mass="80093">MKKKKVKRKLLKLCSLGLLGITVCTPVIAQQINYQANPRTGALQALTIAGDPQGMNWLVATDGSQYSWIKENYGWGLGYFTQIKGNRQDEVHWNVPVEIRQGGKEIIYFAGDIRILVKRYMRDEDLVEEYIFRNLGNEHISLADIGIYTPFNDNYPNSQTCINARTNTHIWEGDNAAYVNALRMGGYAPHLGLVVTKGAVKSYEIWERGNDKANSHTRGIIALNLPDIQLEPGKEYSISWRLFSHKGIDDFQQKVLEKGSVFVSCNKYVFEKGETARIELAGASGVQKCIVKKNSSITPMYKEGDKWIAEIVMDQLGEVHLDISYGTNKQTHATCLVISNVDSLIQKRVDFILNHQQMKGSDRRKDAFMVYDNEKNEIYLNNTPNCNPVDRDEGAERVGMGVLLAKYYQLHPSSEIKESLLRYTKFLRNRLQESDYKTFSSVDRKGRNRAYNYAWVSELYFQMYGITKDKQYAVDGYKTLRSMFRQFGHGFYAIGIPVRLGLQMLKTAGMQTEYETLKNDYIRVGDTFVKNGLNYPASEVNYEQSIVAPSIMFLLQLYQETGIQKYLDEAKRQMSVLEAFAGNQPSYHLNEIAIRHWDGYWFGKREMWGDTFPHYWSTLSGAAFYLYAQCTGDNSYKKRAENVVRNNLCLFFEDGRASCAYIYPNRVNGMKGEFYDPYANDQDWALVYYLLVSDNIY</sequence>
<feature type="signal peptide" evidence="1">
    <location>
        <begin position="1"/>
        <end position="29"/>
    </location>
</feature>
<accession>A0ABT5H4Z0</accession>
<comment type="caution">
    <text evidence="2">The sequence shown here is derived from an EMBL/GenBank/DDBJ whole genome shotgun (WGS) entry which is preliminary data.</text>
</comment>